<evidence type="ECO:0000313" key="18">
    <source>
        <dbReference type="EMBL" id="RNI22963.1"/>
    </source>
</evidence>
<feature type="active site" description="Proton acceptor" evidence="14">
    <location>
        <position position="295"/>
    </location>
</feature>
<keyword evidence="9" id="KW-0378">Hydrolase</keyword>
<comment type="similarity">
    <text evidence="3">Belongs to the peptidase M1 family.</text>
</comment>
<dbReference type="AlphaFoldDB" id="A0A3M9MDP6"/>
<dbReference type="SUPFAM" id="SSF55486">
    <property type="entry name" value="Metalloproteases ('zincins'), catalytic domain"/>
    <property type="match status" value="1"/>
</dbReference>
<dbReference type="Gene3D" id="2.60.40.1730">
    <property type="entry name" value="tricorn interacting facor f3 domain"/>
    <property type="match status" value="1"/>
</dbReference>
<dbReference type="PANTHER" id="PTHR45726">
    <property type="entry name" value="LEUKOTRIENE A-4 HYDROLASE"/>
    <property type="match status" value="1"/>
</dbReference>
<comment type="subcellular location">
    <subcellularLocation>
        <location evidence="2">Cytoplasm</location>
    </subcellularLocation>
</comment>
<feature type="binding site" evidence="15">
    <location>
        <position position="317"/>
    </location>
    <ligand>
        <name>Zn(2+)</name>
        <dbReference type="ChEBI" id="CHEBI:29105"/>
        <note>catalytic</note>
    </ligand>
</feature>
<dbReference type="Pfam" id="PF01433">
    <property type="entry name" value="Peptidase_M1"/>
    <property type="match status" value="1"/>
</dbReference>
<name>A0A3M9MDP6_9MICO</name>
<keyword evidence="11" id="KW-0482">Metalloprotease</keyword>
<protein>
    <recommendedName>
        <fullName evidence="5">Aminopeptidase N</fullName>
        <ecNumber evidence="4">3.4.11.2</ecNumber>
    </recommendedName>
    <alternativeName>
        <fullName evidence="12">Alanine aminopeptidase</fullName>
    </alternativeName>
    <alternativeName>
        <fullName evidence="13">Lysyl aminopeptidase</fullName>
    </alternativeName>
</protein>
<dbReference type="InterPro" id="IPR034015">
    <property type="entry name" value="M1_LTA4H"/>
</dbReference>
<sequence length="441" mass="48946">MVVWALVSSQPTADPYLPGHGDPRFTVDHYDLEFDYAIVGNRLSGKATLTVRALADDLDTLTLDLHALKVVSVRGSRLKRHTHHGRRLALKLAEPLAAGATAKFTIAYRGVPRVVPDKVGEAGWEELEDGVIVASQPGGAPSWFPCNDRPDAKATYRIQLAAPSDYYVVANGVRTGRRRTSSQTVWTYEQREPMAPYLATVQIGRYAEHELPGARVPLSGVVAPALRSRFDDAFADQPRMMATFEKLFGPYPFASYRAVVTTDELEIPLEAQGLSVFGSNLLSRDWDAQRLIAHELAHQWFGNAVTLRTLRDIWLHEGFACYSEWLWSEAAGLETTDQRARVHWGRLSELKQDLVLGDPGVHDVFDDRVYKRGALALHAIRLTAGHATFFGLARAWVERHRYGNVTTDDFTALAGELCGPSIAALIDQWVYQEPLPPLPAA</sequence>
<dbReference type="GO" id="GO:0008237">
    <property type="term" value="F:metallopeptidase activity"/>
    <property type="evidence" value="ECO:0007669"/>
    <property type="project" value="UniProtKB-KW"/>
</dbReference>
<dbReference type="PRINTS" id="PR00756">
    <property type="entry name" value="ALADIPTASE"/>
</dbReference>
<reference evidence="18 19" key="1">
    <citation type="submission" date="2018-11" db="EMBL/GenBank/DDBJ databases">
        <title>Draft genome of Simplicispira Flexivirga sp. BO-16.</title>
        <authorList>
            <person name="Im W.T."/>
        </authorList>
    </citation>
    <scope>NUCLEOTIDE SEQUENCE [LARGE SCALE GENOMIC DNA]</scope>
    <source>
        <strain evidence="18 19">BO-16</strain>
    </source>
</reference>
<keyword evidence="19" id="KW-1185">Reference proteome</keyword>
<dbReference type="InterPro" id="IPR042097">
    <property type="entry name" value="Aminopeptidase_N-like_N_sf"/>
</dbReference>
<comment type="cofactor">
    <cofactor evidence="15">
        <name>Zn(2+)</name>
        <dbReference type="ChEBI" id="CHEBI:29105"/>
    </cofactor>
    <text evidence="15">Binds 1 zinc ion per subunit.</text>
</comment>
<feature type="active site" description="Proton donor" evidence="14">
    <location>
        <position position="370"/>
    </location>
</feature>
<evidence type="ECO:0000256" key="7">
    <source>
        <dbReference type="ARBA" id="ARBA00022670"/>
    </source>
</evidence>
<evidence type="ECO:0000256" key="2">
    <source>
        <dbReference type="ARBA" id="ARBA00004496"/>
    </source>
</evidence>
<evidence type="ECO:0000256" key="3">
    <source>
        <dbReference type="ARBA" id="ARBA00010136"/>
    </source>
</evidence>
<dbReference type="GO" id="GO:0016285">
    <property type="term" value="F:alanyl aminopeptidase activity"/>
    <property type="evidence" value="ECO:0007669"/>
    <property type="project" value="UniProtKB-EC"/>
</dbReference>
<dbReference type="EMBL" id="RJJQ01000007">
    <property type="protein sequence ID" value="RNI22963.1"/>
    <property type="molecule type" value="Genomic_DNA"/>
</dbReference>
<comment type="caution">
    <text evidence="18">The sequence shown here is derived from an EMBL/GenBank/DDBJ whole genome shotgun (WGS) entry which is preliminary data.</text>
</comment>
<dbReference type="GO" id="GO:0008270">
    <property type="term" value="F:zinc ion binding"/>
    <property type="evidence" value="ECO:0007669"/>
    <property type="project" value="InterPro"/>
</dbReference>
<dbReference type="InterPro" id="IPR045357">
    <property type="entry name" value="Aminopeptidase_N-like_N"/>
</dbReference>
<dbReference type="InterPro" id="IPR027268">
    <property type="entry name" value="Peptidase_M4/M1_CTD_sf"/>
</dbReference>
<evidence type="ECO:0000259" key="17">
    <source>
        <dbReference type="Pfam" id="PF17900"/>
    </source>
</evidence>
<dbReference type="SUPFAM" id="SSF63737">
    <property type="entry name" value="Leukotriene A4 hydrolase N-terminal domain"/>
    <property type="match status" value="1"/>
</dbReference>
<feature type="domain" description="Aminopeptidase N-like N-terminal" evidence="17">
    <location>
        <begin position="28"/>
        <end position="198"/>
    </location>
</feature>
<keyword evidence="7" id="KW-0645">Protease</keyword>
<evidence type="ECO:0000256" key="15">
    <source>
        <dbReference type="PIRSR" id="PIRSR634015-3"/>
    </source>
</evidence>
<evidence type="ECO:0000256" key="9">
    <source>
        <dbReference type="ARBA" id="ARBA00022801"/>
    </source>
</evidence>
<evidence type="ECO:0000313" key="19">
    <source>
        <dbReference type="Proteomes" id="UP000271678"/>
    </source>
</evidence>
<dbReference type="Proteomes" id="UP000271678">
    <property type="component" value="Unassembled WGS sequence"/>
</dbReference>
<evidence type="ECO:0000256" key="4">
    <source>
        <dbReference type="ARBA" id="ARBA00012564"/>
    </source>
</evidence>
<dbReference type="GO" id="GO:0006508">
    <property type="term" value="P:proteolysis"/>
    <property type="evidence" value="ECO:0007669"/>
    <property type="project" value="UniProtKB-KW"/>
</dbReference>
<feature type="binding site" evidence="15">
    <location>
        <position position="294"/>
    </location>
    <ligand>
        <name>Zn(2+)</name>
        <dbReference type="ChEBI" id="CHEBI:29105"/>
        <note>catalytic</note>
    </ligand>
</feature>
<feature type="domain" description="Peptidase M1 membrane alanine aminopeptidase" evidence="16">
    <location>
        <begin position="239"/>
        <end position="429"/>
    </location>
</feature>
<evidence type="ECO:0000259" key="16">
    <source>
        <dbReference type="Pfam" id="PF01433"/>
    </source>
</evidence>
<dbReference type="InterPro" id="IPR001930">
    <property type="entry name" value="Peptidase_M1"/>
</dbReference>
<feature type="binding site" evidence="15">
    <location>
        <position position="298"/>
    </location>
    <ligand>
        <name>Zn(2+)</name>
        <dbReference type="ChEBI" id="CHEBI:29105"/>
        <note>catalytic</note>
    </ligand>
</feature>
<proteinExistence type="inferred from homology"/>
<evidence type="ECO:0000256" key="6">
    <source>
        <dbReference type="ARBA" id="ARBA00022490"/>
    </source>
</evidence>
<evidence type="ECO:0000256" key="14">
    <source>
        <dbReference type="PIRSR" id="PIRSR634015-1"/>
    </source>
</evidence>
<comment type="catalytic activity">
    <reaction evidence="1">
        <text>Release of an N-terminal amino acid, Xaa-|-Yaa- from a peptide, amide or arylamide. Xaa is preferably Ala, but may be most amino acids including Pro (slow action). When a terminal hydrophobic residue is followed by a prolyl residue, the two may be released as an intact Xaa-Pro dipeptide.</text>
        <dbReference type="EC" id="3.4.11.2"/>
    </reaction>
</comment>
<evidence type="ECO:0000256" key="5">
    <source>
        <dbReference type="ARBA" id="ARBA00015611"/>
    </source>
</evidence>
<dbReference type="EC" id="3.4.11.2" evidence="4"/>
<accession>A0A3M9MDP6</accession>
<keyword evidence="6" id="KW-0963">Cytoplasm</keyword>
<dbReference type="GO" id="GO:0005737">
    <property type="term" value="C:cytoplasm"/>
    <property type="evidence" value="ECO:0007669"/>
    <property type="project" value="UniProtKB-SubCell"/>
</dbReference>
<dbReference type="OrthoDB" id="100605at2"/>
<dbReference type="InterPro" id="IPR014782">
    <property type="entry name" value="Peptidase_M1_dom"/>
</dbReference>
<keyword evidence="10 15" id="KW-0862">Zinc</keyword>
<evidence type="ECO:0000256" key="10">
    <source>
        <dbReference type="ARBA" id="ARBA00022833"/>
    </source>
</evidence>
<dbReference type="Pfam" id="PF17900">
    <property type="entry name" value="Peptidase_M1_N"/>
    <property type="match status" value="1"/>
</dbReference>
<keyword evidence="8 15" id="KW-0479">Metal-binding</keyword>
<gene>
    <name evidence="18" type="ORF">EFY87_08435</name>
</gene>
<dbReference type="Gene3D" id="1.10.390.10">
    <property type="entry name" value="Neutral Protease Domain 2"/>
    <property type="match status" value="1"/>
</dbReference>
<evidence type="ECO:0000256" key="12">
    <source>
        <dbReference type="ARBA" id="ARBA00029811"/>
    </source>
</evidence>
<evidence type="ECO:0000256" key="1">
    <source>
        <dbReference type="ARBA" id="ARBA00000098"/>
    </source>
</evidence>
<evidence type="ECO:0000256" key="13">
    <source>
        <dbReference type="ARBA" id="ARBA00031533"/>
    </source>
</evidence>
<dbReference type="PANTHER" id="PTHR45726:SF3">
    <property type="entry name" value="LEUKOTRIENE A-4 HYDROLASE"/>
    <property type="match status" value="1"/>
</dbReference>
<evidence type="ECO:0000256" key="8">
    <source>
        <dbReference type="ARBA" id="ARBA00022723"/>
    </source>
</evidence>
<dbReference type="CDD" id="cd09603">
    <property type="entry name" value="M1_APN_like"/>
    <property type="match status" value="1"/>
</dbReference>
<organism evidence="18 19">
    <name type="scientific">Flexivirga caeni</name>
    <dbReference type="NCBI Taxonomy" id="2294115"/>
    <lineage>
        <taxon>Bacteria</taxon>
        <taxon>Bacillati</taxon>
        <taxon>Actinomycetota</taxon>
        <taxon>Actinomycetes</taxon>
        <taxon>Micrococcales</taxon>
        <taxon>Dermacoccaceae</taxon>
        <taxon>Flexivirga</taxon>
    </lineage>
</organism>
<evidence type="ECO:0000256" key="11">
    <source>
        <dbReference type="ARBA" id="ARBA00023049"/>
    </source>
</evidence>